<dbReference type="CDD" id="cd09240">
    <property type="entry name" value="BRO1_Alix"/>
    <property type="match status" value="1"/>
</dbReference>
<feature type="coiled-coil region" evidence="1">
    <location>
        <begin position="443"/>
        <end position="470"/>
    </location>
</feature>
<dbReference type="InterPro" id="IPR025304">
    <property type="entry name" value="ALIX_V_dom"/>
</dbReference>
<dbReference type="AlphaFoldDB" id="A0AAV7J873"/>
<dbReference type="FunFam" id="1.25.40.280:FF:000001">
    <property type="entry name" value="programmed cell death 6-interacting protein-like isoform X1"/>
    <property type="match status" value="1"/>
</dbReference>
<dbReference type="PANTHER" id="PTHR23030">
    <property type="entry name" value="PCD6 INTERACTING PROTEIN-RELATED"/>
    <property type="match status" value="1"/>
</dbReference>
<dbReference type="Pfam" id="PF03097">
    <property type="entry name" value="BRO1"/>
    <property type="match status" value="1"/>
</dbReference>
<name>A0AAV7J873_COTGL</name>
<keyword evidence="1" id="KW-0175">Coiled coil</keyword>
<dbReference type="PANTHER" id="PTHR23030:SF39">
    <property type="entry name" value="PROGRAMMED CELL DEATH 6-INTERACTING PROTEIN"/>
    <property type="match status" value="1"/>
</dbReference>
<dbReference type="PROSITE" id="PS51180">
    <property type="entry name" value="BRO1"/>
    <property type="match status" value="1"/>
</dbReference>
<protein>
    <recommendedName>
        <fullName evidence="2">BRO1 domain-containing protein</fullName>
    </recommendedName>
</protein>
<evidence type="ECO:0000313" key="4">
    <source>
        <dbReference type="Proteomes" id="UP000826195"/>
    </source>
</evidence>
<reference evidence="3 4" key="1">
    <citation type="journal article" date="2021" name="J. Hered.">
        <title>A chromosome-level genome assembly of the parasitoid wasp, Cotesia glomerata (Hymenoptera: Braconidae).</title>
        <authorList>
            <person name="Pinto B.J."/>
            <person name="Weis J.J."/>
            <person name="Gamble T."/>
            <person name="Ode P.J."/>
            <person name="Paul R."/>
            <person name="Zaspel J.M."/>
        </authorList>
    </citation>
    <scope>NUCLEOTIDE SEQUENCE [LARGE SCALE GENOMIC DNA]</scope>
    <source>
        <strain evidence="3">CgM1</strain>
    </source>
</reference>
<dbReference type="EMBL" id="JAHXZJ010000001">
    <property type="protein sequence ID" value="KAH0567507.1"/>
    <property type="molecule type" value="Genomic_DNA"/>
</dbReference>
<gene>
    <name evidence="3" type="ORF">KQX54_010498</name>
</gene>
<feature type="domain" description="BRO1" evidence="2">
    <location>
        <begin position="3"/>
        <end position="391"/>
    </location>
</feature>
<dbReference type="InterPro" id="IPR004328">
    <property type="entry name" value="BRO1_dom"/>
</dbReference>
<dbReference type="InterPro" id="IPR038499">
    <property type="entry name" value="BRO1_sf"/>
</dbReference>
<comment type="caution">
    <text evidence="3">The sequence shown here is derived from an EMBL/GenBank/DDBJ whole genome shotgun (WGS) entry which is preliminary data.</text>
</comment>
<accession>A0AAV7J873</accession>
<proteinExistence type="predicted"/>
<dbReference type="Pfam" id="PF13949">
    <property type="entry name" value="ALIX_LYPXL_bnd"/>
    <property type="match status" value="1"/>
</dbReference>
<dbReference type="GO" id="GO:0005768">
    <property type="term" value="C:endosome"/>
    <property type="evidence" value="ECO:0007669"/>
    <property type="project" value="TreeGrafter"/>
</dbReference>
<dbReference type="Gene3D" id="1.20.120.560">
    <property type="entry name" value="alix/aip1 in complex with the ypdl late domain"/>
    <property type="match status" value="1"/>
</dbReference>
<dbReference type="SMART" id="SM01041">
    <property type="entry name" value="BRO1"/>
    <property type="match status" value="1"/>
</dbReference>
<dbReference type="CDD" id="cd09235">
    <property type="entry name" value="V_Alix"/>
    <property type="match status" value="1"/>
</dbReference>
<dbReference type="Gene3D" id="1.20.140.50">
    <property type="entry name" value="alix/aip1 like domains"/>
    <property type="match status" value="1"/>
</dbReference>
<dbReference type="Gene3D" id="1.25.40.280">
    <property type="entry name" value="alix/aip1 like domains"/>
    <property type="match status" value="1"/>
</dbReference>
<organism evidence="3 4">
    <name type="scientific">Cotesia glomerata</name>
    <name type="common">Lepidopteran parasitic wasp</name>
    <name type="synonym">Apanteles glomeratus</name>
    <dbReference type="NCBI Taxonomy" id="32391"/>
    <lineage>
        <taxon>Eukaryota</taxon>
        <taxon>Metazoa</taxon>
        <taxon>Ecdysozoa</taxon>
        <taxon>Arthropoda</taxon>
        <taxon>Hexapoda</taxon>
        <taxon>Insecta</taxon>
        <taxon>Pterygota</taxon>
        <taxon>Neoptera</taxon>
        <taxon>Endopterygota</taxon>
        <taxon>Hymenoptera</taxon>
        <taxon>Apocrita</taxon>
        <taxon>Ichneumonoidea</taxon>
        <taxon>Braconidae</taxon>
        <taxon>Microgastrinae</taxon>
        <taxon>Cotesia</taxon>
    </lineage>
</organism>
<dbReference type="Proteomes" id="UP000826195">
    <property type="component" value="Unassembled WGS sequence"/>
</dbReference>
<sequence>MTELISIPLKKPSDVDVIKPLTNIIKSTYNSATNQKDYTEQISEFSKLRSNALWRAFEKYESSLEVIYSYYDQLCALEGKIPAHELQIPFKWKDAFDRTIFGGKLSLTISTLAYEKLCVLFNIAALQSSVAASQSLESDEGLKLAAKLFQQAAGIFNYLKGNVMLAIQQEPTPDMSPDTLSALSALMIAQAQEIFVHKAIHDTMKDVVIAKLASQTEEYYAEALKLFQKEIFRSFWDKEWIPLITGKQSGYRAMAELYQASICKSKSAIGEEICRLEYAVDLFKAAQQRSNKPNLFQEYATKAERRLTVIKKDNDFIYHERIPDIKSLEPIGKANIAKFLTMSQPMSSNFKDLFEDLLPVAVHHALSSYEIRRNELVNTEISKLREMTQVLNTVLASLNLPAAIEDTSGTEVPQSLLDKASYVRQAGGIKALETAMNDLPDLLQRNKDILDEAEKMLREERESDDQLREQFKERWTRIPSSKLTEQLTSNAKKYRIIIDNAISADKTVREKFETHREGMEILSLDESELASAIPSGSAVQESGVVIQLRKLMEDVETLKAERDVIESELKSPTVDMKSTFLAALAKDGAIDEPNLSVEQIGKIYGPLTTQVRDSSARQEKLIAEIQSSHAAFTREQSGSGSSREAVLCKLAAAYDAFKELKNNLQEGAKFYNDLTQVSTLTSVLLKYMISENLTEKNFCFSCWSFSKIRFPTFALLAKPRKKN</sequence>
<dbReference type="GO" id="GO:0000281">
    <property type="term" value="P:mitotic cytokinesis"/>
    <property type="evidence" value="ECO:0007669"/>
    <property type="project" value="TreeGrafter"/>
</dbReference>
<evidence type="ECO:0000256" key="1">
    <source>
        <dbReference type="SAM" id="Coils"/>
    </source>
</evidence>
<evidence type="ECO:0000313" key="3">
    <source>
        <dbReference type="EMBL" id="KAH0567507.1"/>
    </source>
</evidence>
<keyword evidence="4" id="KW-1185">Reference proteome</keyword>
<evidence type="ECO:0000259" key="2">
    <source>
        <dbReference type="PROSITE" id="PS51180"/>
    </source>
</evidence>